<evidence type="ECO:0000313" key="2">
    <source>
        <dbReference type="Proteomes" id="UP000314294"/>
    </source>
</evidence>
<dbReference type="AlphaFoldDB" id="A0A4Z2I7Y6"/>
<name>A0A4Z2I7Y6_9TELE</name>
<accession>A0A4Z2I7Y6</accession>
<keyword evidence="2" id="KW-1185">Reference proteome</keyword>
<organism evidence="1 2">
    <name type="scientific">Liparis tanakae</name>
    <name type="common">Tanaka's snailfish</name>
    <dbReference type="NCBI Taxonomy" id="230148"/>
    <lineage>
        <taxon>Eukaryota</taxon>
        <taxon>Metazoa</taxon>
        <taxon>Chordata</taxon>
        <taxon>Craniata</taxon>
        <taxon>Vertebrata</taxon>
        <taxon>Euteleostomi</taxon>
        <taxon>Actinopterygii</taxon>
        <taxon>Neopterygii</taxon>
        <taxon>Teleostei</taxon>
        <taxon>Neoteleostei</taxon>
        <taxon>Acanthomorphata</taxon>
        <taxon>Eupercaria</taxon>
        <taxon>Perciformes</taxon>
        <taxon>Cottioidei</taxon>
        <taxon>Cottales</taxon>
        <taxon>Liparidae</taxon>
        <taxon>Liparis</taxon>
    </lineage>
</organism>
<gene>
    <name evidence="1" type="ORF">EYF80_015611</name>
</gene>
<dbReference type="Proteomes" id="UP000314294">
    <property type="component" value="Unassembled WGS sequence"/>
</dbReference>
<dbReference type="EMBL" id="SRLO01000117">
    <property type="protein sequence ID" value="TNN74166.1"/>
    <property type="molecule type" value="Genomic_DNA"/>
</dbReference>
<proteinExistence type="predicted"/>
<comment type="caution">
    <text evidence="1">The sequence shown here is derived from an EMBL/GenBank/DDBJ whole genome shotgun (WGS) entry which is preliminary data.</text>
</comment>
<sequence length="72" mass="8015">MCRVNVPLRVGSRERARPVPWDLRTFAAGHLECGRDVVILEGTLPGRGSLARLTHDECVRVPLKCLFARCGM</sequence>
<reference evidence="1 2" key="1">
    <citation type="submission" date="2019-03" db="EMBL/GenBank/DDBJ databases">
        <title>First draft genome of Liparis tanakae, snailfish: a comprehensive survey of snailfish specific genes.</title>
        <authorList>
            <person name="Kim W."/>
            <person name="Song I."/>
            <person name="Jeong J.-H."/>
            <person name="Kim D."/>
            <person name="Kim S."/>
            <person name="Ryu S."/>
            <person name="Song J.Y."/>
            <person name="Lee S.K."/>
        </authorList>
    </citation>
    <scope>NUCLEOTIDE SEQUENCE [LARGE SCALE GENOMIC DNA]</scope>
    <source>
        <tissue evidence="1">Muscle</tissue>
    </source>
</reference>
<protein>
    <submittedName>
        <fullName evidence="1">Uncharacterized protein</fullName>
    </submittedName>
</protein>
<evidence type="ECO:0000313" key="1">
    <source>
        <dbReference type="EMBL" id="TNN74166.1"/>
    </source>
</evidence>